<dbReference type="PROSITE" id="PS51465">
    <property type="entry name" value="KAZAL_2"/>
    <property type="match status" value="1"/>
</dbReference>
<dbReference type="Pfam" id="PF07648">
    <property type="entry name" value="Kazal_2"/>
    <property type="match status" value="1"/>
</dbReference>
<evidence type="ECO:0000259" key="10">
    <source>
        <dbReference type="PROSITE" id="PS50222"/>
    </source>
</evidence>
<name>A0AA88HL84_ARTSF</name>
<dbReference type="GO" id="GO:0008201">
    <property type="term" value="F:heparin binding"/>
    <property type="evidence" value="ECO:0007669"/>
    <property type="project" value="UniProtKB-KW"/>
</dbReference>
<evidence type="ECO:0000256" key="9">
    <source>
        <dbReference type="SAM" id="SignalP"/>
    </source>
</evidence>
<accession>A0AA88HL84</accession>
<evidence type="ECO:0000256" key="7">
    <source>
        <dbReference type="ARBA" id="ARBA00046973"/>
    </source>
</evidence>
<dbReference type="GO" id="GO:0030510">
    <property type="term" value="P:regulation of BMP signaling pathway"/>
    <property type="evidence" value="ECO:0007669"/>
    <property type="project" value="TreeGrafter"/>
</dbReference>
<keyword evidence="13" id="KW-1185">Reference proteome</keyword>
<dbReference type="InterPro" id="IPR050653">
    <property type="entry name" value="Prot_Inhib_GrowthFact_Antg"/>
</dbReference>
<dbReference type="SUPFAM" id="SSF100895">
    <property type="entry name" value="Kazal-type serine protease inhibitors"/>
    <property type="match status" value="1"/>
</dbReference>
<evidence type="ECO:0000256" key="1">
    <source>
        <dbReference type="ARBA" id="ARBA00019697"/>
    </source>
</evidence>
<evidence type="ECO:0000256" key="6">
    <source>
        <dbReference type="ARBA" id="ARBA00045812"/>
    </source>
</evidence>
<evidence type="ECO:0000256" key="2">
    <source>
        <dbReference type="ARBA" id="ARBA00022674"/>
    </source>
</evidence>
<dbReference type="Gene3D" id="3.30.60.30">
    <property type="match status" value="1"/>
</dbReference>
<dbReference type="GO" id="GO:0030154">
    <property type="term" value="P:cell differentiation"/>
    <property type="evidence" value="ECO:0007669"/>
    <property type="project" value="TreeGrafter"/>
</dbReference>
<dbReference type="PROSITE" id="PS50222">
    <property type="entry name" value="EF_HAND_2"/>
    <property type="match status" value="1"/>
</dbReference>
<dbReference type="EMBL" id="JAVRJZ010000017">
    <property type="protein sequence ID" value="KAK2709701.1"/>
    <property type="molecule type" value="Genomic_DNA"/>
</dbReference>
<evidence type="ECO:0000313" key="13">
    <source>
        <dbReference type="Proteomes" id="UP001187531"/>
    </source>
</evidence>
<dbReference type="AlphaFoldDB" id="A0AA88HL84"/>
<protein>
    <recommendedName>
        <fullName evidence="1">Follistatin-related protein 1</fullName>
    </recommendedName>
    <alternativeName>
        <fullName evidence="5">Follistatin-like protein 1</fullName>
    </alternativeName>
</protein>
<dbReference type="PANTHER" id="PTHR10913">
    <property type="entry name" value="FOLLISTATIN-RELATED"/>
    <property type="match status" value="1"/>
</dbReference>
<proteinExistence type="predicted"/>
<keyword evidence="2" id="KW-0358">Heparin-binding</keyword>
<organism evidence="12 13">
    <name type="scientific">Artemia franciscana</name>
    <name type="common">Brine shrimp</name>
    <name type="synonym">Artemia sanfranciscana</name>
    <dbReference type="NCBI Taxonomy" id="6661"/>
    <lineage>
        <taxon>Eukaryota</taxon>
        <taxon>Metazoa</taxon>
        <taxon>Ecdysozoa</taxon>
        <taxon>Arthropoda</taxon>
        <taxon>Crustacea</taxon>
        <taxon>Branchiopoda</taxon>
        <taxon>Anostraca</taxon>
        <taxon>Artemiidae</taxon>
        <taxon>Artemia</taxon>
    </lineage>
</organism>
<feature type="signal peptide" evidence="9">
    <location>
        <begin position="1"/>
        <end position="17"/>
    </location>
</feature>
<evidence type="ECO:0000313" key="12">
    <source>
        <dbReference type="EMBL" id="KAK2709701.1"/>
    </source>
</evidence>
<evidence type="ECO:0000256" key="4">
    <source>
        <dbReference type="ARBA" id="ARBA00023157"/>
    </source>
</evidence>
<dbReference type="Pfam" id="PF23564">
    <property type="entry name" value="EF-hand_FSTL1"/>
    <property type="match status" value="1"/>
</dbReference>
<comment type="caution">
    <text evidence="12">The sequence shown here is derived from an EMBL/GenBank/DDBJ whole genome shotgun (WGS) entry which is preliminary data.</text>
</comment>
<feature type="region of interest" description="Disordered" evidence="8">
    <location>
        <begin position="292"/>
        <end position="332"/>
    </location>
</feature>
<evidence type="ECO:0000259" key="11">
    <source>
        <dbReference type="PROSITE" id="PS51465"/>
    </source>
</evidence>
<dbReference type="InterPro" id="IPR002350">
    <property type="entry name" value="Kazal_dom"/>
</dbReference>
<dbReference type="SMART" id="SM00280">
    <property type="entry name" value="KAZAL"/>
    <property type="match status" value="1"/>
</dbReference>
<feature type="domain" description="Kazal-like" evidence="11">
    <location>
        <begin position="59"/>
        <end position="106"/>
    </location>
</feature>
<evidence type="ECO:0000256" key="8">
    <source>
        <dbReference type="SAM" id="MobiDB-lite"/>
    </source>
</evidence>
<dbReference type="PANTHER" id="PTHR10913:SF81">
    <property type="entry name" value="KAZAL-LIKE DOMAIN-CONTAINING PROTEIN"/>
    <property type="match status" value="1"/>
</dbReference>
<dbReference type="InterPro" id="IPR057020">
    <property type="entry name" value="EF-hand_FSTL1"/>
</dbReference>
<gene>
    <name evidence="12" type="ORF">QYM36_013391</name>
</gene>
<evidence type="ECO:0000256" key="3">
    <source>
        <dbReference type="ARBA" id="ARBA00022729"/>
    </source>
</evidence>
<keyword evidence="4" id="KW-1015">Disulfide bond</keyword>
<dbReference type="InterPro" id="IPR011992">
    <property type="entry name" value="EF-hand-dom_pair"/>
</dbReference>
<dbReference type="SUPFAM" id="SSF47473">
    <property type="entry name" value="EF-hand"/>
    <property type="match status" value="1"/>
</dbReference>
<comment type="function">
    <text evidence="6">Secreted glycoprotein that is involved in various physiological processes, such as angiogenesis, regulation of the immune response, cell proliferation and differentiation. Plays a role in the development of the central nervous system, skeletal system, lungs, and ureter. Promotes endothelial cell survival, migration and differentiation into network structures in an AKT-dependent manner. Also promotes survival of cardiac myocytes. Initiates various signaling cascades by activating different receptors on the cell surface such as DIP2A, TLR4 or BMP receptors.</text>
</comment>
<dbReference type="GO" id="GO:0005615">
    <property type="term" value="C:extracellular space"/>
    <property type="evidence" value="ECO:0007669"/>
    <property type="project" value="TreeGrafter"/>
</dbReference>
<comment type="subunit">
    <text evidence="7">Homodimer. Interacts with SCN10A. Interacts with DIP2A; DIP2A may act as a cell surface receptor for FSTL1. Interacts with BMP4. Interacts with CD14; this interaction promotes TL4-mediated signaling cascade.</text>
</comment>
<keyword evidence="3 9" id="KW-0732">Signal</keyword>
<evidence type="ECO:0000256" key="5">
    <source>
        <dbReference type="ARBA" id="ARBA00042478"/>
    </source>
</evidence>
<dbReference type="InterPro" id="IPR036058">
    <property type="entry name" value="Kazal_dom_sf"/>
</dbReference>
<dbReference type="SUPFAM" id="SSF57603">
    <property type="entry name" value="FnI-like domain"/>
    <property type="match status" value="1"/>
</dbReference>
<feature type="domain" description="EF-hand" evidence="10">
    <location>
        <begin position="169"/>
        <end position="204"/>
    </location>
</feature>
<dbReference type="InterPro" id="IPR002048">
    <property type="entry name" value="EF_hand_dom"/>
</dbReference>
<feature type="chain" id="PRO_5041653553" description="Follistatin-related protein 1" evidence="9">
    <location>
        <begin position="18"/>
        <end position="349"/>
    </location>
</feature>
<sequence length="349" mass="39569">KTKVGFIFCAWICSSLSFKLGIDEYDQEGLRKGEDMCAKIICRAGRECKSDSLGIPACVCVQDCSDHFNPACGSDGRSYDNHCLLHREACISGTHIRIQSDGYCPEQLKLGKRYRKKYEMKRKHKIMSVKTSKEPIVCFQSERDQLLKQIAVYFDEHSSATHFTKHGVSHNDKVWSHFSECDGGQDGFVDSTEFIRCIRWIPTTVRSTSLNSNLIKALCVDAIVDAGDTNSDWRLDFEEFKTLVDPDFIPKNKMCSLEGKQYEDGAETDVDCNDCVCACGSWVCTSRSCDKSKENEIDDSSDPDDDYSDEEIEELLGDEPFDDDYFDSDEDILGPEDWKKLLKKLGNKI</sequence>
<dbReference type="GO" id="GO:0005509">
    <property type="term" value="F:calcium ion binding"/>
    <property type="evidence" value="ECO:0007669"/>
    <property type="project" value="InterPro"/>
</dbReference>
<dbReference type="Gene3D" id="1.10.238.10">
    <property type="entry name" value="EF-hand"/>
    <property type="match status" value="1"/>
</dbReference>
<dbReference type="Pfam" id="PF23244">
    <property type="entry name" value="VWF"/>
    <property type="match status" value="1"/>
</dbReference>
<reference evidence="12" key="1">
    <citation type="submission" date="2023-07" db="EMBL/GenBank/DDBJ databases">
        <title>Chromosome-level genome assembly of Artemia franciscana.</title>
        <authorList>
            <person name="Jo E."/>
        </authorList>
    </citation>
    <scope>NUCLEOTIDE SEQUENCE</scope>
    <source>
        <tissue evidence="12">Whole body</tissue>
    </source>
</reference>
<dbReference type="Proteomes" id="UP001187531">
    <property type="component" value="Unassembled WGS sequence"/>
</dbReference>
<feature type="non-terminal residue" evidence="12">
    <location>
        <position position="1"/>
    </location>
</feature>
<feature type="compositionally biased region" description="Acidic residues" evidence="8">
    <location>
        <begin position="296"/>
        <end position="332"/>
    </location>
</feature>